<dbReference type="PANTHER" id="PTHR32089:SF112">
    <property type="entry name" value="LYSOZYME-LIKE PROTEIN-RELATED"/>
    <property type="match status" value="1"/>
</dbReference>
<dbReference type="Gene3D" id="1.10.287.950">
    <property type="entry name" value="Methyl-accepting chemotaxis protein"/>
    <property type="match status" value="1"/>
</dbReference>
<evidence type="ECO:0000259" key="5">
    <source>
        <dbReference type="PROSITE" id="PS51371"/>
    </source>
</evidence>
<dbReference type="RefSeq" id="WP_089218958.1">
    <property type="nucleotide sequence ID" value="NZ_FZOS01000006.1"/>
</dbReference>
<feature type="domain" description="Methyl-accepting transducer" evidence="4">
    <location>
        <begin position="163"/>
        <end position="395"/>
    </location>
</feature>
<protein>
    <submittedName>
        <fullName evidence="6">Methyl-accepting chemotaxis protein</fullName>
    </submittedName>
</protein>
<proteinExistence type="predicted"/>
<dbReference type="Pfam" id="PF00571">
    <property type="entry name" value="CBS"/>
    <property type="match status" value="1"/>
</dbReference>
<evidence type="ECO:0000256" key="2">
    <source>
        <dbReference type="PROSITE-ProRule" id="PRU00284"/>
    </source>
</evidence>
<dbReference type="InterPro" id="IPR004089">
    <property type="entry name" value="MCPsignal_dom"/>
</dbReference>
<dbReference type="PROSITE" id="PS51371">
    <property type="entry name" value="CBS"/>
    <property type="match status" value="1"/>
</dbReference>
<organism evidence="6 7">
    <name type="scientific">Edaphosphingomonas laterariae</name>
    <dbReference type="NCBI Taxonomy" id="861865"/>
    <lineage>
        <taxon>Bacteria</taxon>
        <taxon>Pseudomonadati</taxon>
        <taxon>Pseudomonadota</taxon>
        <taxon>Alphaproteobacteria</taxon>
        <taxon>Sphingomonadales</taxon>
        <taxon>Rhizorhabdaceae</taxon>
        <taxon>Edaphosphingomonas</taxon>
    </lineage>
</organism>
<dbReference type="Pfam" id="PF00015">
    <property type="entry name" value="MCPsignal"/>
    <property type="match status" value="1"/>
</dbReference>
<dbReference type="SUPFAM" id="SSF54631">
    <property type="entry name" value="CBS-domain pair"/>
    <property type="match status" value="1"/>
</dbReference>
<dbReference type="EMBL" id="FZOS01000006">
    <property type="protein sequence ID" value="SNS40731.1"/>
    <property type="molecule type" value="Genomic_DNA"/>
</dbReference>
<dbReference type="AlphaFoldDB" id="A0A239E8E0"/>
<dbReference type="GO" id="GO:0016020">
    <property type="term" value="C:membrane"/>
    <property type="evidence" value="ECO:0007669"/>
    <property type="project" value="InterPro"/>
</dbReference>
<dbReference type="SUPFAM" id="SSF58104">
    <property type="entry name" value="Methyl-accepting chemotaxis protein (MCP) signaling domain"/>
    <property type="match status" value="1"/>
</dbReference>
<dbReference type="InterPro" id="IPR000644">
    <property type="entry name" value="CBS_dom"/>
</dbReference>
<reference evidence="7" key="1">
    <citation type="submission" date="2017-06" db="EMBL/GenBank/DDBJ databases">
        <authorList>
            <person name="Varghese N."/>
            <person name="Submissions S."/>
        </authorList>
    </citation>
    <scope>NUCLEOTIDE SEQUENCE [LARGE SCALE GENOMIC DNA]</scope>
    <source>
        <strain evidence="7">LNB2</strain>
    </source>
</reference>
<evidence type="ECO:0000313" key="7">
    <source>
        <dbReference type="Proteomes" id="UP000198281"/>
    </source>
</evidence>
<accession>A0A239E8E0</accession>
<evidence type="ECO:0000259" key="4">
    <source>
        <dbReference type="PROSITE" id="PS50111"/>
    </source>
</evidence>
<keyword evidence="1 2" id="KW-0807">Transducer</keyword>
<keyword evidence="7" id="KW-1185">Reference proteome</keyword>
<dbReference type="Gene3D" id="3.10.580.10">
    <property type="entry name" value="CBS-domain"/>
    <property type="match status" value="1"/>
</dbReference>
<dbReference type="Proteomes" id="UP000198281">
    <property type="component" value="Unassembled WGS sequence"/>
</dbReference>
<keyword evidence="3" id="KW-0129">CBS domain</keyword>
<dbReference type="PANTHER" id="PTHR32089">
    <property type="entry name" value="METHYL-ACCEPTING CHEMOTAXIS PROTEIN MCPB"/>
    <property type="match status" value="1"/>
</dbReference>
<dbReference type="InterPro" id="IPR046342">
    <property type="entry name" value="CBS_dom_sf"/>
</dbReference>
<evidence type="ECO:0000256" key="3">
    <source>
        <dbReference type="PROSITE-ProRule" id="PRU00703"/>
    </source>
</evidence>
<name>A0A239E8E0_9SPHN</name>
<evidence type="ECO:0000313" key="6">
    <source>
        <dbReference type="EMBL" id="SNS40731.1"/>
    </source>
</evidence>
<evidence type="ECO:0000256" key="1">
    <source>
        <dbReference type="ARBA" id="ARBA00023224"/>
    </source>
</evidence>
<dbReference type="OrthoDB" id="7441210at2"/>
<feature type="domain" description="CBS" evidence="5">
    <location>
        <begin position="9"/>
        <end position="68"/>
    </location>
</feature>
<gene>
    <name evidence="6" type="ORF">SAMN06295912_1066</name>
</gene>
<dbReference type="SMART" id="SM00283">
    <property type="entry name" value="MA"/>
    <property type="match status" value="1"/>
</dbReference>
<sequence length="426" mass="43968">MAGAGTARIAVGHVSIAADARLAEVVDIFRARPDLRLLPVVDADRRPVGAIFETDLKRILFNPFGHALLNNPGIGMALAHHVRPCPVVPHDMATGAMLDAYAVSGGTEGLIVTRDGAYEGVIANRTLLRLAADREAERARAAAARLAVVDRASTRFRGEAAGLADELSRLSEAVLRTANDIAERAAQNGVRAGAVASAASQAATNMTEIAARGRGLADSLDHANDTMRTARASTADAVGIVADGGERAQELSQAAGQIGGVVTLIEEIAGKVNLLAINATIEAARAGESGRGFAVVAHEVKTLALQTQAAAAGIHDHVAHIRTAVTAVHAGHGDIETIVARVDEFASAMEQAVARQSEATHTIAANVGEAVAASQHIHRNAAAINEATVAAAASARTMQTMAESLAERSVQLRGRVATYVDEICAA</sequence>
<dbReference type="GO" id="GO:0007165">
    <property type="term" value="P:signal transduction"/>
    <property type="evidence" value="ECO:0007669"/>
    <property type="project" value="UniProtKB-KW"/>
</dbReference>
<dbReference type="PROSITE" id="PS50111">
    <property type="entry name" value="CHEMOTAXIS_TRANSDUC_2"/>
    <property type="match status" value="1"/>
</dbReference>